<protein>
    <submittedName>
        <fullName evidence="1">Uncharacterized protein</fullName>
    </submittedName>
</protein>
<evidence type="ECO:0000313" key="1">
    <source>
        <dbReference type="EMBL" id="EEF66839.1"/>
    </source>
</evidence>
<dbReference type="Proteomes" id="UP000005950">
    <property type="component" value="Unassembled WGS sequence"/>
</dbReference>
<accession>B9YB31</accession>
<gene>
    <name evidence="1" type="ORF">HOLDEFILI_03038</name>
</gene>
<dbReference type="STRING" id="545696.HOLDEFILI_03038"/>
<comment type="caution">
    <text evidence="1">The sequence shown here is derived from an EMBL/GenBank/DDBJ whole genome shotgun (WGS) entry which is preliminary data.</text>
</comment>
<reference evidence="1 2" key="2">
    <citation type="submission" date="2009-02" db="EMBL/GenBank/DDBJ databases">
        <title>Draft genome sequence of Holdemania filiformis DSM 12042.</title>
        <authorList>
            <person name="Sudarsanam P."/>
            <person name="Ley R."/>
            <person name="Guruge J."/>
            <person name="Turnbaugh P.J."/>
            <person name="Mahowald M."/>
            <person name="Liep D."/>
            <person name="Gordon J."/>
        </authorList>
    </citation>
    <scope>NUCLEOTIDE SEQUENCE [LARGE SCALE GENOMIC DNA]</scope>
    <source>
        <strain evidence="1 2">DSM 12042</strain>
    </source>
</reference>
<dbReference type="HOGENOM" id="CLU_3217188_0_0_9"/>
<dbReference type="AlphaFoldDB" id="B9YB31"/>
<reference evidence="1 2" key="1">
    <citation type="submission" date="2008-12" db="EMBL/GenBank/DDBJ databases">
        <authorList>
            <person name="Fulton L."/>
            <person name="Clifton S."/>
            <person name="Fulton B."/>
            <person name="Xu J."/>
            <person name="Minx P."/>
            <person name="Pepin K.H."/>
            <person name="Johnson M."/>
            <person name="Bhonagiri V."/>
            <person name="Nash W.E."/>
            <person name="Mardis E.R."/>
            <person name="Wilson R.K."/>
        </authorList>
    </citation>
    <scope>NUCLEOTIDE SEQUENCE [LARGE SCALE GENOMIC DNA]</scope>
    <source>
        <strain evidence="1 2">DSM 12042</strain>
    </source>
</reference>
<name>B9YB31_9FIRM</name>
<organism evidence="1 2">
    <name type="scientific">Holdemania filiformis DSM 12042</name>
    <dbReference type="NCBI Taxonomy" id="545696"/>
    <lineage>
        <taxon>Bacteria</taxon>
        <taxon>Bacillati</taxon>
        <taxon>Bacillota</taxon>
        <taxon>Erysipelotrichia</taxon>
        <taxon>Erysipelotrichales</taxon>
        <taxon>Erysipelotrichaceae</taxon>
        <taxon>Holdemania</taxon>
    </lineage>
</organism>
<evidence type="ECO:0000313" key="2">
    <source>
        <dbReference type="Proteomes" id="UP000005950"/>
    </source>
</evidence>
<dbReference type="EMBL" id="ACCF01000192">
    <property type="protein sequence ID" value="EEF66839.1"/>
    <property type="molecule type" value="Genomic_DNA"/>
</dbReference>
<sequence>MDVNEKRNVLIENIRFSALIHDLAANLPTESCFSPWESFGKFIF</sequence>
<proteinExistence type="predicted"/>